<dbReference type="InterPro" id="IPR006103">
    <property type="entry name" value="Glyco_hydro_2_cat"/>
</dbReference>
<protein>
    <recommendedName>
        <fullName evidence="4 8">Beta-galactosidase</fullName>
        <ecNumber evidence="3 8">3.2.1.23</ecNumber>
    </recommendedName>
    <alternativeName>
        <fullName evidence="7 8">Lactase</fullName>
    </alternativeName>
</protein>
<evidence type="ECO:0000313" key="10">
    <source>
        <dbReference type="EMBL" id="CUN23906.1"/>
    </source>
</evidence>
<dbReference type="InterPro" id="IPR036156">
    <property type="entry name" value="Beta-gal/glucu_dom_sf"/>
</dbReference>
<dbReference type="InterPro" id="IPR023230">
    <property type="entry name" value="Glyco_hydro_2_CS"/>
</dbReference>
<proteinExistence type="inferred from homology"/>
<dbReference type="Pfam" id="PF02929">
    <property type="entry name" value="Bgal_small_N"/>
    <property type="match status" value="1"/>
</dbReference>
<dbReference type="InterPro" id="IPR017853">
    <property type="entry name" value="GH"/>
</dbReference>
<dbReference type="SUPFAM" id="SSF74650">
    <property type="entry name" value="Galactose mutarotase-like"/>
    <property type="match status" value="1"/>
</dbReference>
<dbReference type="PRINTS" id="PR00132">
    <property type="entry name" value="GLHYDRLASE2"/>
</dbReference>
<dbReference type="InterPro" id="IPR006101">
    <property type="entry name" value="Glyco_hydro_2"/>
</dbReference>
<sequence length="1027" mass="119789">MIVPNYYENLQVLHENTMPYRAYYIPASKPMGTLVHDREKSDRFQLLNGDWKFKYYKSIYDLQEEFYREETLTETYDEIPVPGIWQNYGYDSHQYTNVRYPIPLDPPYVPQENPCGTYIHEFDYSKEEKAPKAYLNFEGVDSCFYVWMNGQYVGYSQVSHATAEFDVTEFMRDGKNRLAVLVLKWCDGTYLEDQDKFRMTGIFRDVYILKRPENILYDYFTTTKINGTDAEIEIRANFVGEGNIAENMKILLKNEDGTSVSEGHFERVAEENGYTHKATFIIKNPTLWNPEQPYLYQLILFSDAETIADRVGIREISRDGSIIYMNGEKIKFKGVNRHDSDPVTGSVIGINQVKRDLIMMKQHNFNAVRSSHYPNSPYFYQLCDEYGFFVIDEADNESHGTQTQYLQNSEWDNVVEQWNKRIANNPDFIPATMDRTKLCVYREKNRPCIVIWSMGNECAYGCTFEEALEWTKKFDPTRLTTYESAFYRSTDRTYDYTNIDIVGRMYPAFDEIDEYMKEQPDKPLLLVEYCHAMGNGPGDLEDYFELIQKYDSLCGGFVWEWCDHAIDKGTAENGKRIYYYGGDHGEEIHDGNFCMDGLVYPDRTPHTGLKEYKNIYRPARVTSIDQQAGEITLHNYMNYVDLKDYLYVDYELSRDGETLMTGSTEIEKSIPAGEEGTIKIPLYVPESGKCYLKVKYYLKKATQQMYDGEELGFDEILLENTDSRNQKVKKLLEDCKENQKVLTSLEVTETDSYLTIGIGSPKCLYIFNKQSGVFESLQKEDKELLERPMEFNIWRAPTDNDRKIKEEWYNAHYNQSYSRAYETTYEEIEHKVIIHCVSAIVAPTVQRILNIKSDWEITCDGTIKVNMQVEKDMEFPMLPRFGIRLFMNRNFDDVEYFGIGPDESYIDKCRAGSHGTYTAKVDDLHEDYLRPQENGSHTDCDYLEIKNKNTVFTAIGNQPFSFNVSSYTQEELTKKKHSYELEPSGYTVVCLDYAQSGIGSNSCGPVLSEKYQLNQNHFEFDMTLIWK</sequence>
<dbReference type="PANTHER" id="PTHR46323">
    <property type="entry name" value="BETA-GALACTOSIDASE"/>
    <property type="match status" value="1"/>
</dbReference>
<dbReference type="GO" id="GO:0005990">
    <property type="term" value="P:lactose catabolic process"/>
    <property type="evidence" value="ECO:0007669"/>
    <property type="project" value="TreeGrafter"/>
</dbReference>
<keyword evidence="6 8" id="KW-0326">Glycosidase</keyword>
<dbReference type="InterPro" id="IPR023232">
    <property type="entry name" value="Glyco_hydro_2_AS"/>
</dbReference>
<dbReference type="SMART" id="SM01038">
    <property type="entry name" value="Bgal_small_N"/>
    <property type="match status" value="1"/>
</dbReference>
<dbReference type="PANTHER" id="PTHR46323:SF2">
    <property type="entry name" value="BETA-GALACTOSIDASE"/>
    <property type="match status" value="1"/>
</dbReference>
<dbReference type="InterPro" id="IPR032312">
    <property type="entry name" value="LacZ_4"/>
</dbReference>
<dbReference type="SUPFAM" id="SSF51445">
    <property type="entry name" value="(Trans)glycosidases"/>
    <property type="match status" value="1"/>
</dbReference>
<gene>
    <name evidence="10" type="primary">ebgA</name>
    <name evidence="10" type="ORF">ERS852573_02758</name>
</gene>
<dbReference type="InterPro" id="IPR011013">
    <property type="entry name" value="Gal_mutarotase_sf_dom"/>
</dbReference>
<evidence type="ECO:0000256" key="1">
    <source>
        <dbReference type="ARBA" id="ARBA00001412"/>
    </source>
</evidence>
<evidence type="ECO:0000256" key="7">
    <source>
        <dbReference type="ARBA" id="ARBA00032230"/>
    </source>
</evidence>
<dbReference type="EMBL" id="CYXO01000022">
    <property type="protein sequence ID" value="CUN23906.1"/>
    <property type="molecule type" value="Genomic_DNA"/>
</dbReference>
<dbReference type="PROSITE" id="PS00719">
    <property type="entry name" value="GLYCOSYL_HYDROL_F2_1"/>
    <property type="match status" value="1"/>
</dbReference>
<dbReference type="Pfam" id="PF02837">
    <property type="entry name" value="Glyco_hydro_2_N"/>
    <property type="match status" value="1"/>
</dbReference>
<dbReference type="GO" id="GO:0009341">
    <property type="term" value="C:beta-galactosidase complex"/>
    <property type="evidence" value="ECO:0007669"/>
    <property type="project" value="InterPro"/>
</dbReference>
<evidence type="ECO:0000256" key="2">
    <source>
        <dbReference type="ARBA" id="ARBA00007401"/>
    </source>
</evidence>
<dbReference type="InterPro" id="IPR013783">
    <property type="entry name" value="Ig-like_fold"/>
</dbReference>
<dbReference type="Gene3D" id="2.60.120.260">
    <property type="entry name" value="Galactose-binding domain-like"/>
    <property type="match status" value="1"/>
</dbReference>
<organism evidence="10 11">
    <name type="scientific">Dorea longicatena</name>
    <dbReference type="NCBI Taxonomy" id="88431"/>
    <lineage>
        <taxon>Bacteria</taxon>
        <taxon>Bacillati</taxon>
        <taxon>Bacillota</taxon>
        <taxon>Clostridia</taxon>
        <taxon>Lachnospirales</taxon>
        <taxon>Lachnospiraceae</taxon>
        <taxon>Dorea</taxon>
    </lineage>
</organism>
<dbReference type="InterPro" id="IPR006102">
    <property type="entry name" value="Ig-like_GH2"/>
</dbReference>
<dbReference type="InterPro" id="IPR008979">
    <property type="entry name" value="Galactose-bd-like_sf"/>
</dbReference>
<dbReference type="Pfam" id="PF02836">
    <property type="entry name" value="Glyco_hydro_2_C"/>
    <property type="match status" value="1"/>
</dbReference>
<dbReference type="Pfam" id="PF16353">
    <property type="entry name" value="LacZ_4"/>
    <property type="match status" value="1"/>
</dbReference>
<dbReference type="Gene3D" id="3.20.20.80">
    <property type="entry name" value="Glycosidases"/>
    <property type="match status" value="1"/>
</dbReference>
<dbReference type="SUPFAM" id="SSF49303">
    <property type="entry name" value="beta-Galactosidase/glucuronidase domain"/>
    <property type="match status" value="2"/>
</dbReference>
<dbReference type="InterPro" id="IPR014718">
    <property type="entry name" value="GH-type_carb-bd"/>
</dbReference>
<dbReference type="AlphaFoldDB" id="A0A173VB42"/>
<evidence type="ECO:0000256" key="4">
    <source>
        <dbReference type="ARBA" id="ARBA00013303"/>
    </source>
</evidence>
<dbReference type="Proteomes" id="UP000095597">
    <property type="component" value="Unassembled WGS sequence"/>
</dbReference>
<keyword evidence="5 8" id="KW-0378">Hydrolase</keyword>
<dbReference type="OrthoDB" id="9762066at2"/>
<dbReference type="SUPFAM" id="SSF49785">
    <property type="entry name" value="Galactose-binding domain-like"/>
    <property type="match status" value="1"/>
</dbReference>
<dbReference type="InterPro" id="IPR050347">
    <property type="entry name" value="Bact_Beta-galactosidase"/>
</dbReference>
<feature type="domain" description="Beta galactosidase small chain/" evidence="9">
    <location>
        <begin position="757"/>
        <end position="1025"/>
    </location>
</feature>
<dbReference type="GO" id="GO:0030246">
    <property type="term" value="F:carbohydrate binding"/>
    <property type="evidence" value="ECO:0007669"/>
    <property type="project" value="InterPro"/>
</dbReference>
<comment type="similarity">
    <text evidence="2 8">Belongs to the glycosyl hydrolase 2 family.</text>
</comment>
<dbReference type="PROSITE" id="PS00608">
    <property type="entry name" value="GLYCOSYL_HYDROL_F2_2"/>
    <property type="match status" value="1"/>
</dbReference>
<dbReference type="RefSeq" id="WP_028087956.1">
    <property type="nucleotide sequence ID" value="NZ_CAXSPU010000015.1"/>
</dbReference>
<reference evidence="10 11" key="1">
    <citation type="submission" date="2015-09" db="EMBL/GenBank/DDBJ databases">
        <authorList>
            <consortium name="Pathogen Informatics"/>
        </authorList>
    </citation>
    <scope>NUCLEOTIDE SEQUENCE [LARGE SCALE GENOMIC DNA]</scope>
    <source>
        <strain evidence="10 11">2789STDY5834961</strain>
    </source>
</reference>
<evidence type="ECO:0000313" key="11">
    <source>
        <dbReference type="Proteomes" id="UP000095597"/>
    </source>
</evidence>
<dbReference type="Gene3D" id="2.60.40.10">
    <property type="entry name" value="Immunoglobulins"/>
    <property type="match status" value="2"/>
</dbReference>
<evidence type="ECO:0000256" key="5">
    <source>
        <dbReference type="ARBA" id="ARBA00022801"/>
    </source>
</evidence>
<dbReference type="Pfam" id="PF00703">
    <property type="entry name" value="Glyco_hydro_2"/>
    <property type="match status" value="1"/>
</dbReference>
<name>A0A173VB42_9FIRM</name>
<dbReference type="Gene3D" id="2.70.98.10">
    <property type="match status" value="1"/>
</dbReference>
<dbReference type="InterPro" id="IPR006104">
    <property type="entry name" value="Glyco_hydro_2_N"/>
</dbReference>
<accession>A0A173VB42</accession>
<dbReference type="EC" id="3.2.1.23" evidence="3 8"/>
<dbReference type="GO" id="GO:0004565">
    <property type="term" value="F:beta-galactosidase activity"/>
    <property type="evidence" value="ECO:0007669"/>
    <property type="project" value="UniProtKB-EC"/>
</dbReference>
<comment type="catalytic activity">
    <reaction evidence="1 8">
        <text>Hydrolysis of terminal non-reducing beta-D-galactose residues in beta-D-galactosides.</text>
        <dbReference type="EC" id="3.2.1.23"/>
    </reaction>
</comment>
<evidence type="ECO:0000256" key="3">
    <source>
        <dbReference type="ARBA" id="ARBA00012756"/>
    </source>
</evidence>
<dbReference type="InterPro" id="IPR004199">
    <property type="entry name" value="B-gal_small/dom_5"/>
</dbReference>
<evidence type="ECO:0000256" key="6">
    <source>
        <dbReference type="ARBA" id="ARBA00023295"/>
    </source>
</evidence>
<evidence type="ECO:0000256" key="8">
    <source>
        <dbReference type="RuleBase" id="RU361154"/>
    </source>
</evidence>
<evidence type="ECO:0000259" key="9">
    <source>
        <dbReference type="SMART" id="SM01038"/>
    </source>
</evidence>